<reference evidence="3" key="1">
    <citation type="journal article" date="2019" name="Int. J. Syst. Evol. Microbiol.">
        <title>The Global Catalogue of Microorganisms (GCM) 10K type strain sequencing project: providing services to taxonomists for standard genome sequencing and annotation.</title>
        <authorList>
            <consortium name="The Broad Institute Genomics Platform"/>
            <consortium name="The Broad Institute Genome Sequencing Center for Infectious Disease"/>
            <person name="Wu L."/>
            <person name="Ma J."/>
        </authorList>
    </citation>
    <scope>NUCLEOTIDE SEQUENCE [LARGE SCALE GENOMIC DNA]</scope>
    <source>
        <strain evidence="3">JCM 17338</strain>
    </source>
</reference>
<dbReference type="Pfam" id="PF01865">
    <property type="entry name" value="PhoU_div"/>
    <property type="match status" value="1"/>
</dbReference>
<dbReference type="EMBL" id="BAABAK010000003">
    <property type="protein sequence ID" value="GAA3954977.1"/>
    <property type="molecule type" value="Genomic_DNA"/>
</dbReference>
<evidence type="ECO:0000256" key="1">
    <source>
        <dbReference type="ARBA" id="ARBA00008591"/>
    </source>
</evidence>
<name>A0ABP7NVI8_9SPHI</name>
<comment type="similarity">
    <text evidence="1">Belongs to the UPF0111 family.</text>
</comment>
<dbReference type="PANTHER" id="PTHR37298">
    <property type="entry name" value="UPF0111 PROTEIN YKAA"/>
    <property type="match status" value="1"/>
</dbReference>
<sequence>MNQIFSLFIPKDKNFQPLFEDGAVNLSKISEALVHFIRSKDEAERSLLSKEIKALELVGDKATDAIYEELNKSFIVPFDRQDVHALATKIDDIADDILAIMLNMELYHLNVSNDAMLKLAEIIAKMCSELAVAIKEIKHFKDKQLIIDICYKVGQMESKADRLYEQSISLLFENETDAISLIRQSEILSLLEKATDKCDDLANVIETIFLKNA</sequence>
<evidence type="ECO:0000313" key="2">
    <source>
        <dbReference type="EMBL" id="GAA3954977.1"/>
    </source>
</evidence>
<dbReference type="PANTHER" id="PTHR37298:SF1">
    <property type="entry name" value="UPF0111 PROTEIN YKAA"/>
    <property type="match status" value="1"/>
</dbReference>
<comment type="caution">
    <text evidence="2">The sequence shown here is derived from an EMBL/GenBank/DDBJ whole genome shotgun (WGS) entry which is preliminary data.</text>
</comment>
<dbReference type="InterPro" id="IPR038078">
    <property type="entry name" value="PhoU-like_sf"/>
</dbReference>
<accession>A0ABP7NVI8</accession>
<dbReference type="InterPro" id="IPR052912">
    <property type="entry name" value="UPF0111_domain"/>
</dbReference>
<dbReference type="InterPro" id="IPR018445">
    <property type="entry name" value="Put_Phosphate_transp_reg"/>
</dbReference>
<dbReference type="RefSeq" id="WP_344764883.1">
    <property type="nucleotide sequence ID" value="NZ_BAABAK010000003.1"/>
</dbReference>
<proteinExistence type="inferred from homology"/>
<protein>
    <submittedName>
        <fullName evidence="2">DUF47 family protein</fullName>
    </submittedName>
</protein>
<keyword evidence="3" id="KW-1185">Reference proteome</keyword>
<dbReference type="Gene3D" id="1.20.58.220">
    <property type="entry name" value="Phosphate transport system protein phou homolog 2, domain 2"/>
    <property type="match status" value="1"/>
</dbReference>
<dbReference type="Proteomes" id="UP001501081">
    <property type="component" value="Unassembled WGS sequence"/>
</dbReference>
<gene>
    <name evidence="2" type="ORF">GCM10022246_06380</name>
</gene>
<evidence type="ECO:0000313" key="3">
    <source>
        <dbReference type="Proteomes" id="UP001501081"/>
    </source>
</evidence>
<organism evidence="2 3">
    <name type="scientific">Pedobacter ginsengiterrae</name>
    <dbReference type="NCBI Taxonomy" id="871696"/>
    <lineage>
        <taxon>Bacteria</taxon>
        <taxon>Pseudomonadati</taxon>
        <taxon>Bacteroidota</taxon>
        <taxon>Sphingobacteriia</taxon>
        <taxon>Sphingobacteriales</taxon>
        <taxon>Sphingobacteriaceae</taxon>
        <taxon>Pedobacter</taxon>
    </lineage>
</organism>